<dbReference type="Proteomes" id="UP001628179">
    <property type="component" value="Unassembled WGS sequence"/>
</dbReference>
<evidence type="ECO:0000313" key="3">
    <source>
        <dbReference type="EMBL" id="GAB1321068.1"/>
    </source>
</evidence>
<feature type="region of interest" description="Disordered" evidence="2">
    <location>
        <begin position="709"/>
        <end position="842"/>
    </location>
</feature>
<evidence type="ECO:0000313" key="4">
    <source>
        <dbReference type="Proteomes" id="UP001628179"/>
    </source>
</evidence>
<feature type="compositionally biased region" description="Gly residues" evidence="2">
    <location>
        <begin position="733"/>
        <end position="742"/>
    </location>
</feature>
<feature type="coiled-coil region" evidence="1">
    <location>
        <begin position="32"/>
        <end position="84"/>
    </location>
</feature>
<feature type="compositionally biased region" description="Basic and acidic residues" evidence="2">
    <location>
        <begin position="231"/>
        <end position="252"/>
    </location>
</feature>
<feature type="region of interest" description="Disordered" evidence="2">
    <location>
        <begin position="202"/>
        <end position="319"/>
    </location>
</feature>
<dbReference type="RefSeq" id="XP_070922798.1">
    <property type="nucleotide sequence ID" value="XM_071066697.1"/>
</dbReference>
<dbReference type="EMBL" id="BAAFSV010000006">
    <property type="protein sequence ID" value="GAB1321068.1"/>
    <property type="molecule type" value="Genomic_DNA"/>
</dbReference>
<dbReference type="InterPro" id="IPR022190">
    <property type="entry name" value="DUF3716"/>
</dbReference>
<feature type="compositionally biased region" description="Low complexity" evidence="2">
    <location>
        <begin position="772"/>
        <end position="791"/>
    </location>
</feature>
<feature type="region of interest" description="Disordered" evidence="2">
    <location>
        <begin position="150"/>
        <end position="180"/>
    </location>
</feature>
<reference evidence="3 4" key="1">
    <citation type="submission" date="2024-09" db="EMBL/GenBank/DDBJ databases">
        <title>Itraconazole resistance in Madurella fahalii resulting from another homologue of gene encoding cytochrome P450 14-alpha sterol demethylase (CYP51).</title>
        <authorList>
            <person name="Yoshioka I."/>
            <person name="Fahal A.H."/>
            <person name="Kaneko S."/>
            <person name="Yaguchi T."/>
        </authorList>
    </citation>
    <scope>NUCLEOTIDE SEQUENCE [LARGE SCALE GENOMIC DNA]</scope>
    <source>
        <strain evidence="3 4">IFM 68171</strain>
    </source>
</reference>
<evidence type="ECO:0000256" key="1">
    <source>
        <dbReference type="SAM" id="Coils"/>
    </source>
</evidence>
<feature type="compositionally biased region" description="Polar residues" evidence="2">
    <location>
        <begin position="511"/>
        <end position="522"/>
    </location>
</feature>
<gene>
    <name evidence="3" type="ORF">MFIFM68171_11278</name>
</gene>
<accession>A0ABQ0GTJ7</accession>
<feature type="compositionally biased region" description="Polar residues" evidence="2">
    <location>
        <begin position="441"/>
        <end position="455"/>
    </location>
</feature>
<proteinExistence type="predicted"/>
<name>A0ABQ0GTJ7_9PEZI</name>
<dbReference type="GeneID" id="98182020"/>
<evidence type="ECO:0000256" key="2">
    <source>
        <dbReference type="SAM" id="MobiDB-lite"/>
    </source>
</evidence>
<feature type="compositionally biased region" description="Polar residues" evidence="2">
    <location>
        <begin position="464"/>
        <end position="478"/>
    </location>
</feature>
<organism evidence="3 4">
    <name type="scientific">Madurella fahalii</name>
    <dbReference type="NCBI Taxonomy" id="1157608"/>
    <lineage>
        <taxon>Eukaryota</taxon>
        <taxon>Fungi</taxon>
        <taxon>Dikarya</taxon>
        <taxon>Ascomycota</taxon>
        <taxon>Pezizomycotina</taxon>
        <taxon>Sordariomycetes</taxon>
        <taxon>Sordariomycetidae</taxon>
        <taxon>Sordariales</taxon>
        <taxon>Sordariales incertae sedis</taxon>
        <taxon>Madurella</taxon>
    </lineage>
</organism>
<keyword evidence="4" id="KW-1185">Reference proteome</keyword>
<keyword evidence="1" id="KW-0175">Coiled coil</keyword>
<protein>
    <submittedName>
        <fullName evidence="3">Uncharacterized protein</fullName>
    </submittedName>
</protein>
<feature type="compositionally biased region" description="Basic residues" evidence="2">
    <location>
        <begin position="746"/>
        <end position="757"/>
    </location>
</feature>
<dbReference type="Pfam" id="PF12511">
    <property type="entry name" value="DUF3716"/>
    <property type="match status" value="1"/>
</dbReference>
<comment type="caution">
    <text evidence="3">The sequence shown here is derived from an EMBL/GenBank/DDBJ whole genome shotgun (WGS) entry which is preliminary data.</text>
</comment>
<feature type="compositionally biased region" description="Polar residues" evidence="2">
    <location>
        <begin position="762"/>
        <end position="771"/>
    </location>
</feature>
<sequence length="999" mass="110701">METTSSGADESTWDEIEKNYFESMRVHRQQQRRVLEDEYRAKNNEIKSAMLDNFRAQSELRRQLQALKEEHKAKEAALKTLEIEFEAVLNAQEEDNAREDEMRLAWFRKFRRGGLAYRTADASRQEDPTGPDGMGDAGKVVHGCEQEALTADSEMPDAREVGNGRVGNGHGPKGSEAENEMMMDTAGENGQDQHDVEVIGGPELPEEIGATRPDQEANGTEAVEEPCQPPRIEDVPADKEEPDPKTGEERAVTPDVGAPADNGTNGVVVPNGASIAPAVPGSPSSLSSELSSRHTTPALDTPVSQAKEPTRPATPADIPSDAVEVYDESGELVGQLLPIDRSNQLVERIMNLPIKRPVRLRKGRKFTAQDLELTRHPPADDKRGAKWLSFYIQATGEVQARPCQGCSINNGLYQECIVVDDGDFPRCGNCEWNKRGCHGASLQSTRPRSRQSASGKSPGKPLSPESSFTPANGASKSGNIKEEEGSSLEAVSAVKKALRRPLPDMRKAHSQVATPSAATPLNRSPDIDDDDDDDDRTPRLPEITKAVLCLRDDGMVFTDPPMMRGVPLAKIGPDHPYWESDWVPTEEIVEPILQKYQEKYEKLEEDGSKPRDKHLAHRDAKRGRTILKFLREGDLHPYQLVGKEVLNPKITTYEALYRMAQLLMEDLPKFNLDITPSEWLRHRIHEVYLEKGNKFNLSHWLEKAYSDPKVEQGREMNGLPNIGRPPAHRKSKGGGGGGGGGESARRKTAPRALKRKEPHATPESTPQRVYNTASSSKPPSAAAATPASATAQHKAKGKAKMEPPAARSVGSTPNKKQRVALGADAPVEGRAPSAGDLAYDGYTSTDSISQDRLMRIDWRVHQVKTRDIASNSRVTQYWHWLGDEGEGMFEHQVLRSVRPPKWSVFKDPYDFHLRIAEIERVLFAPGNGRVVIEHKKGPDGEDVNVRGDVMAQFKRERTKRRFLSFLKQHGVKLAEVNNVRMEMMWDSLNPETLPAGDSD</sequence>
<feature type="region of interest" description="Disordered" evidence="2">
    <location>
        <begin position="438"/>
        <end position="540"/>
    </location>
</feature>